<accession>A0A2Z6NCN5</accession>
<sequence length="138" mass="15628">MNLCRHNDGKVAGKAATMLWVLWKNRNNWIWNHEKDNRQQLGRLEMNLWHEWEAVQVANSSGGQQVQQVPSAWQPPPQGKFNCNVDAGIHEAAKKTSAGWCVRDYRGRFVLGGSSWIHGKCSTNEGEALALLEAMKEM</sequence>
<dbReference type="PANTHER" id="PTHR47074:SF48">
    <property type="entry name" value="POLYNUCLEOTIDYL TRANSFERASE, RIBONUCLEASE H-LIKE SUPERFAMILY PROTEIN"/>
    <property type="match status" value="1"/>
</dbReference>
<feature type="domain" description="RNase H type-1" evidence="1">
    <location>
        <begin position="84"/>
        <end position="136"/>
    </location>
</feature>
<dbReference type="Proteomes" id="UP000242715">
    <property type="component" value="Unassembled WGS sequence"/>
</dbReference>
<dbReference type="InterPro" id="IPR052929">
    <property type="entry name" value="RNase_H-like_EbsB-rel"/>
</dbReference>
<dbReference type="PANTHER" id="PTHR47074">
    <property type="entry name" value="BNAC02G40300D PROTEIN"/>
    <property type="match status" value="1"/>
</dbReference>
<evidence type="ECO:0000313" key="2">
    <source>
        <dbReference type="EMBL" id="GAU34060.1"/>
    </source>
</evidence>
<proteinExistence type="predicted"/>
<dbReference type="OrthoDB" id="1741277at2759"/>
<dbReference type="GO" id="GO:0003676">
    <property type="term" value="F:nucleic acid binding"/>
    <property type="evidence" value="ECO:0007669"/>
    <property type="project" value="InterPro"/>
</dbReference>
<dbReference type="Pfam" id="PF13456">
    <property type="entry name" value="RVT_3"/>
    <property type="match status" value="1"/>
</dbReference>
<dbReference type="InterPro" id="IPR002156">
    <property type="entry name" value="RNaseH_domain"/>
</dbReference>
<reference evidence="3" key="1">
    <citation type="journal article" date="2017" name="Front. Plant Sci.">
        <title>Climate Clever Clovers: New Paradigm to Reduce the Environmental Footprint of Ruminants by Breeding Low Methanogenic Forages Utilizing Haplotype Variation.</title>
        <authorList>
            <person name="Kaur P."/>
            <person name="Appels R."/>
            <person name="Bayer P.E."/>
            <person name="Keeble-Gagnere G."/>
            <person name="Wang J."/>
            <person name="Hirakawa H."/>
            <person name="Shirasawa K."/>
            <person name="Vercoe P."/>
            <person name="Stefanova K."/>
            <person name="Durmic Z."/>
            <person name="Nichols P."/>
            <person name="Revell C."/>
            <person name="Isobe S.N."/>
            <person name="Edwards D."/>
            <person name="Erskine W."/>
        </authorList>
    </citation>
    <scope>NUCLEOTIDE SEQUENCE [LARGE SCALE GENOMIC DNA]</scope>
    <source>
        <strain evidence="3">cv. Daliak</strain>
    </source>
</reference>
<dbReference type="EMBL" id="DF973545">
    <property type="protein sequence ID" value="GAU34060.1"/>
    <property type="molecule type" value="Genomic_DNA"/>
</dbReference>
<name>A0A2Z6NCN5_TRISU</name>
<evidence type="ECO:0000259" key="1">
    <source>
        <dbReference type="Pfam" id="PF13456"/>
    </source>
</evidence>
<dbReference type="GO" id="GO:0004523">
    <property type="term" value="F:RNA-DNA hybrid ribonuclease activity"/>
    <property type="evidence" value="ECO:0007669"/>
    <property type="project" value="InterPro"/>
</dbReference>
<organism evidence="2 3">
    <name type="scientific">Trifolium subterraneum</name>
    <name type="common">Subterranean clover</name>
    <dbReference type="NCBI Taxonomy" id="3900"/>
    <lineage>
        <taxon>Eukaryota</taxon>
        <taxon>Viridiplantae</taxon>
        <taxon>Streptophyta</taxon>
        <taxon>Embryophyta</taxon>
        <taxon>Tracheophyta</taxon>
        <taxon>Spermatophyta</taxon>
        <taxon>Magnoliopsida</taxon>
        <taxon>eudicotyledons</taxon>
        <taxon>Gunneridae</taxon>
        <taxon>Pentapetalae</taxon>
        <taxon>rosids</taxon>
        <taxon>fabids</taxon>
        <taxon>Fabales</taxon>
        <taxon>Fabaceae</taxon>
        <taxon>Papilionoideae</taxon>
        <taxon>50 kb inversion clade</taxon>
        <taxon>NPAAA clade</taxon>
        <taxon>Hologalegina</taxon>
        <taxon>IRL clade</taxon>
        <taxon>Trifolieae</taxon>
        <taxon>Trifolium</taxon>
    </lineage>
</organism>
<protein>
    <recommendedName>
        <fullName evidence="1">RNase H type-1 domain-containing protein</fullName>
    </recommendedName>
</protein>
<dbReference type="AlphaFoldDB" id="A0A2Z6NCN5"/>
<evidence type="ECO:0000313" key="3">
    <source>
        <dbReference type="Proteomes" id="UP000242715"/>
    </source>
</evidence>
<keyword evidence="3" id="KW-1185">Reference proteome</keyword>
<gene>
    <name evidence="2" type="ORF">TSUD_16480</name>
</gene>